<dbReference type="EMBL" id="SUPK01000001">
    <property type="protein sequence ID" value="TJY44388.1"/>
    <property type="molecule type" value="Genomic_DNA"/>
</dbReference>
<proteinExistence type="predicted"/>
<protein>
    <submittedName>
        <fullName evidence="2">DUF2953 domain-containing protein</fullName>
    </submittedName>
</protein>
<dbReference type="Pfam" id="PF11167">
    <property type="entry name" value="DUF2953"/>
    <property type="match status" value="1"/>
</dbReference>
<evidence type="ECO:0000256" key="1">
    <source>
        <dbReference type="SAM" id="Phobius"/>
    </source>
</evidence>
<feature type="transmembrane region" description="Helical" evidence="1">
    <location>
        <begin position="27"/>
        <end position="47"/>
    </location>
</feature>
<dbReference type="AlphaFoldDB" id="A0A4U0FHH8"/>
<sequence>MKHSQKAILSPRKGGVGMAFWRFGTGLAFWLIVLAAAIVALIVAAWVSRIRIRVRYSRSGNNDQLVVIVRALYGAAGFQAEIPAIMLQSWNLIYRQELEATIGNRLVTRKVRWKVGGGAGRLLKLYRDNRQVRIWLLDTLKKVDCTRFRLDFRVGTGDAASTAVVSGLLWTVYGAAIAIAGRFMRLKAHPHGAVAPVYDGQEFSVVCETDMELRLGTALLSLMKLGTKAIRMGRTINYWRRSLAGP</sequence>
<keyword evidence="1" id="KW-0812">Transmembrane</keyword>
<evidence type="ECO:0000313" key="3">
    <source>
        <dbReference type="Proteomes" id="UP000309673"/>
    </source>
</evidence>
<dbReference type="InterPro" id="IPR021338">
    <property type="entry name" value="DUF2953"/>
</dbReference>
<keyword evidence="3" id="KW-1185">Reference proteome</keyword>
<comment type="caution">
    <text evidence="2">The sequence shown here is derived from an EMBL/GenBank/DDBJ whole genome shotgun (WGS) entry which is preliminary data.</text>
</comment>
<keyword evidence="1" id="KW-1133">Transmembrane helix</keyword>
<dbReference type="Proteomes" id="UP000309673">
    <property type="component" value="Unassembled WGS sequence"/>
</dbReference>
<reference evidence="2 3" key="1">
    <citation type="submission" date="2019-04" db="EMBL/GenBank/DDBJ databases">
        <title>Cohnella sp. nov., isolated from soil.</title>
        <authorList>
            <person name="Kim W."/>
        </authorList>
    </citation>
    <scope>NUCLEOTIDE SEQUENCE [LARGE SCALE GENOMIC DNA]</scope>
    <source>
        <strain evidence="2 3">CAU 1483</strain>
    </source>
</reference>
<name>A0A4U0FHH8_9BACL</name>
<evidence type="ECO:0000313" key="2">
    <source>
        <dbReference type="EMBL" id="TJY44388.1"/>
    </source>
</evidence>
<dbReference type="OrthoDB" id="1683589at2"/>
<gene>
    <name evidence="2" type="ORF">E5161_03130</name>
</gene>
<feature type="transmembrane region" description="Helical" evidence="1">
    <location>
        <begin position="159"/>
        <end position="180"/>
    </location>
</feature>
<accession>A0A4U0FHH8</accession>
<organism evidence="2 3">
    <name type="scientific">Cohnella pontilimi</name>
    <dbReference type="NCBI Taxonomy" id="2564100"/>
    <lineage>
        <taxon>Bacteria</taxon>
        <taxon>Bacillati</taxon>
        <taxon>Bacillota</taxon>
        <taxon>Bacilli</taxon>
        <taxon>Bacillales</taxon>
        <taxon>Paenibacillaceae</taxon>
        <taxon>Cohnella</taxon>
    </lineage>
</organism>
<keyword evidence="1" id="KW-0472">Membrane</keyword>